<dbReference type="SUPFAM" id="SSF51905">
    <property type="entry name" value="FAD/NAD(P)-binding domain"/>
    <property type="match status" value="2"/>
</dbReference>
<evidence type="ECO:0000256" key="3">
    <source>
        <dbReference type="ARBA" id="ARBA00010139"/>
    </source>
</evidence>
<comment type="pathway">
    <text evidence="2">Secondary metabolite biosynthesis; terpenoid biosynthesis.</text>
</comment>
<dbReference type="InterPro" id="IPR050775">
    <property type="entry name" value="FAD-binding_Monooxygenases"/>
</dbReference>
<keyword evidence="7" id="KW-0560">Oxidoreductase</keyword>
<evidence type="ECO:0000256" key="6">
    <source>
        <dbReference type="ARBA" id="ARBA00022857"/>
    </source>
</evidence>
<protein>
    <recommendedName>
        <fullName evidence="8">FAD/NAD(P)-binding domain-containing protein</fullName>
    </recommendedName>
</protein>
<dbReference type="PANTHER" id="PTHR43098">
    <property type="entry name" value="L-ORNITHINE N(5)-MONOOXYGENASE-RELATED"/>
    <property type="match status" value="1"/>
</dbReference>
<comment type="cofactor">
    <cofactor evidence="1">
        <name>FAD</name>
        <dbReference type="ChEBI" id="CHEBI:57692"/>
    </cofactor>
</comment>
<organism evidence="9 10">
    <name type="scientific">Penicillium olsonii</name>
    <dbReference type="NCBI Taxonomy" id="99116"/>
    <lineage>
        <taxon>Eukaryota</taxon>
        <taxon>Fungi</taxon>
        <taxon>Dikarya</taxon>
        <taxon>Ascomycota</taxon>
        <taxon>Pezizomycotina</taxon>
        <taxon>Eurotiomycetes</taxon>
        <taxon>Eurotiomycetidae</taxon>
        <taxon>Eurotiales</taxon>
        <taxon>Aspergillaceae</taxon>
        <taxon>Penicillium</taxon>
    </lineage>
</organism>
<dbReference type="InterPro" id="IPR023753">
    <property type="entry name" value="FAD/NAD-binding_dom"/>
</dbReference>
<evidence type="ECO:0000313" key="9">
    <source>
        <dbReference type="EMBL" id="CAG8204156.1"/>
    </source>
</evidence>
<comment type="caution">
    <text evidence="9">The sequence shown here is derived from an EMBL/GenBank/DDBJ whole genome shotgun (WGS) entry which is preliminary data.</text>
</comment>
<keyword evidence="10" id="KW-1185">Reference proteome</keyword>
<evidence type="ECO:0000256" key="7">
    <source>
        <dbReference type="ARBA" id="ARBA00023002"/>
    </source>
</evidence>
<dbReference type="Gene3D" id="3.50.50.60">
    <property type="entry name" value="FAD/NAD(P)-binding domain"/>
    <property type="match status" value="3"/>
</dbReference>
<evidence type="ECO:0000256" key="2">
    <source>
        <dbReference type="ARBA" id="ARBA00004721"/>
    </source>
</evidence>
<accession>A0A9W4N0B9</accession>
<comment type="similarity">
    <text evidence="3">Belongs to the FAD-binding monooxygenase family.</text>
</comment>
<evidence type="ECO:0000256" key="4">
    <source>
        <dbReference type="ARBA" id="ARBA00022630"/>
    </source>
</evidence>
<dbReference type="Proteomes" id="UP001153618">
    <property type="component" value="Unassembled WGS sequence"/>
</dbReference>
<keyword evidence="5" id="KW-0274">FAD</keyword>
<dbReference type="InterPro" id="IPR036188">
    <property type="entry name" value="FAD/NAD-bd_sf"/>
</dbReference>
<sequence>MQYYYDAIVVGAGFAGIRSLQRLRNDGFSVRGIERSSSLGGAWVTNGYPGARCDSPAPFYQIMDETLGSDWQWSENFAKRPEIIDYFNYVDSKLNISKDYDFEVAVTKAEFDETIGMWQVSVSDGRLLRAKWLILGVGFSSKPYVPNIEGLQRSEGQQFGGQIYHSGAWPSSVIDVKGKRVAIIGTGTSGCQIVREIGPSVGSLTVYQRSPVVALPLSPKRSMCRDHEMQITSKERLFAAQSLSTFTGLDHAFLDPTAVPLDSPMRQVYYNYLYEKGEWHILFSNFKDVWHSKSANDDLYSFWAKRTREKVVDTAKRDILVPSTPKYPIGVKRTCIIDNYYETFNLPTVDLVDVTENPLKEITKTGIQSGEVHRDFDIIILATGYHSLGGGILALDITGRNGMKLADAWENSFVSYLGMTVPGFPNMFYLNGPGAPNPRANAPTVIEHQVRWIMATLNYLRKSQIRTLEPTDVAAREWREEILKQWDASLYSLTISMQTRNHACGSKEPLWVHGVDEYGTRLESCLPPALKGFTSQKQKTLCKDVIGEDLTEKGLCGVSNISFHDLAS</sequence>
<name>A0A9W4N0B9_PENOL</name>
<keyword evidence="6" id="KW-0521">NADP</keyword>
<dbReference type="PANTHER" id="PTHR43098:SF2">
    <property type="entry name" value="FAD-BINDING MONOOXYGENASE AUSB-RELATED"/>
    <property type="match status" value="1"/>
</dbReference>
<dbReference type="AlphaFoldDB" id="A0A9W4N0B9"/>
<keyword evidence="4" id="KW-0285">Flavoprotein</keyword>
<evidence type="ECO:0000259" key="8">
    <source>
        <dbReference type="Pfam" id="PF07992"/>
    </source>
</evidence>
<dbReference type="EMBL" id="CAJVOS010000049">
    <property type="protein sequence ID" value="CAG8204156.1"/>
    <property type="molecule type" value="Genomic_DNA"/>
</dbReference>
<proteinExistence type="inferred from homology"/>
<reference evidence="9" key="1">
    <citation type="submission" date="2021-07" db="EMBL/GenBank/DDBJ databases">
        <authorList>
            <person name="Branca A.L. A."/>
        </authorList>
    </citation>
    <scope>NUCLEOTIDE SEQUENCE</scope>
</reference>
<evidence type="ECO:0000256" key="1">
    <source>
        <dbReference type="ARBA" id="ARBA00001974"/>
    </source>
</evidence>
<dbReference type="GO" id="GO:0016491">
    <property type="term" value="F:oxidoreductase activity"/>
    <property type="evidence" value="ECO:0007669"/>
    <property type="project" value="UniProtKB-KW"/>
</dbReference>
<feature type="domain" description="FAD/NAD(P)-binding" evidence="8">
    <location>
        <begin position="5"/>
        <end position="193"/>
    </location>
</feature>
<evidence type="ECO:0000313" key="10">
    <source>
        <dbReference type="Proteomes" id="UP001153618"/>
    </source>
</evidence>
<dbReference type="OrthoDB" id="66881at2759"/>
<evidence type="ECO:0000256" key="5">
    <source>
        <dbReference type="ARBA" id="ARBA00022827"/>
    </source>
</evidence>
<gene>
    <name evidence="9" type="ORF">POLS_LOCUS7627</name>
</gene>
<dbReference type="Pfam" id="PF07992">
    <property type="entry name" value="Pyr_redox_2"/>
    <property type="match status" value="1"/>
</dbReference>